<dbReference type="Proteomes" id="UP000790787">
    <property type="component" value="Chromosome 16"/>
</dbReference>
<proteinExistence type="predicted"/>
<organism evidence="1 2">
    <name type="scientific">Nicotiana tabacum</name>
    <name type="common">Common tobacco</name>
    <dbReference type="NCBI Taxonomy" id="4097"/>
    <lineage>
        <taxon>Eukaryota</taxon>
        <taxon>Viridiplantae</taxon>
        <taxon>Streptophyta</taxon>
        <taxon>Embryophyta</taxon>
        <taxon>Tracheophyta</taxon>
        <taxon>Spermatophyta</taxon>
        <taxon>Magnoliopsida</taxon>
        <taxon>eudicotyledons</taxon>
        <taxon>Gunneridae</taxon>
        <taxon>Pentapetalae</taxon>
        <taxon>asterids</taxon>
        <taxon>lamiids</taxon>
        <taxon>Solanales</taxon>
        <taxon>Solanaceae</taxon>
        <taxon>Nicotianoideae</taxon>
        <taxon>Nicotianeae</taxon>
        <taxon>Nicotiana</taxon>
    </lineage>
</organism>
<reference evidence="2" key="2">
    <citation type="submission" date="2025-08" db="UniProtKB">
        <authorList>
            <consortium name="RefSeq"/>
        </authorList>
    </citation>
    <scope>IDENTIFICATION</scope>
    <source>
        <tissue evidence="2">Leaf</tissue>
    </source>
</reference>
<reference evidence="1" key="1">
    <citation type="journal article" date="2014" name="Nat. Commun.">
        <title>The tobacco genome sequence and its comparison with those of tomato and potato.</title>
        <authorList>
            <person name="Sierro N."/>
            <person name="Battey J.N."/>
            <person name="Ouadi S."/>
            <person name="Bakaher N."/>
            <person name="Bovet L."/>
            <person name="Willig A."/>
            <person name="Goepfert S."/>
            <person name="Peitsch M.C."/>
            <person name="Ivanov N.V."/>
        </authorList>
    </citation>
    <scope>NUCLEOTIDE SEQUENCE [LARGE SCALE GENOMIC DNA]</scope>
</reference>
<evidence type="ECO:0000313" key="1">
    <source>
        <dbReference type="Proteomes" id="UP000790787"/>
    </source>
</evidence>
<sequence length="242" mass="27978">MDETSRQSSLNGIKCSSAAHRQLQDVAMRPPSGDEDVPVESPAPRKSDEKKIKRAMSSPSLKKKRTKRSLVRKSKGGTVPERPLRIRATRMSQKKKKKKTFPFTYQDIPKLIATKCSVASFFFLNKISFDISSNKNSIRRKFRRYVHRLSYLSQTLTLNTLQQWLFLPAVVRPMLDYFESPKQVPQPALSCLWCWWLSATGYVLLDSVLLNFQILVLLRFGSTRQAQFWFCYPSSSSRYALR</sequence>
<dbReference type="RefSeq" id="XP_075088219.1">
    <property type="nucleotide sequence ID" value="XM_075232118.1"/>
</dbReference>
<evidence type="ECO:0000313" key="2">
    <source>
        <dbReference type="RefSeq" id="XP_075088219.1"/>
    </source>
</evidence>
<accession>A0AC58STA5</accession>
<gene>
    <name evidence="2" type="primary">LOC107775240</name>
</gene>
<name>A0AC58STA5_TOBAC</name>
<keyword evidence="1" id="KW-1185">Reference proteome</keyword>
<protein>
    <submittedName>
        <fullName evidence="2">Uncharacterized protein LOC107775240</fullName>
    </submittedName>
</protein>